<dbReference type="Pfam" id="PF00078">
    <property type="entry name" value="RVT_1"/>
    <property type="match status" value="1"/>
</dbReference>
<dbReference type="InterPro" id="IPR043502">
    <property type="entry name" value="DNA/RNA_pol_sf"/>
</dbReference>
<evidence type="ECO:0000313" key="2">
    <source>
        <dbReference type="EnsemblPlants" id="cds.evm.model.07.1424"/>
    </source>
</evidence>
<accession>A0A803Q2L3</accession>
<dbReference type="PANTHER" id="PTHR33116:SF84">
    <property type="entry name" value="RNA-DIRECTED DNA POLYMERASE"/>
    <property type="match status" value="1"/>
</dbReference>
<dbReference type="EMBL" id="UZAU01000666">
    <property type="status" value="NOT_ANNOTATED_CDS"/>
    <property type="molecule type" value="Genomic_DNA"/>
</dbReference>
<dbReference type="Gramene" id="evm.model.07.1424">
    <property type="protein sequence ID" value="cds.evm.model.07.1424"/>
    <property type="gene ID" value="evm.TU.07.1424"/>
</dbReference>
<feature type="domain" description="Reverse transcriptase" evidence="1">
    <location>
        <begin position="25"/>
        <end position="283"/>
    </location>
</feature>
<reference evidence="2" key="2">
    <citation type="submission" date="2021-03" db="UniProtKB">
        <authorList>
            <consortium name="EnsemblPlants"/>
        </authorList>
    </citation>
    <scope>IDENTIFICATION</scope>
</reference>
<reference evidence="2" key="1">
    <citation type="submission" date="2018-11" db="EMBL/GenBank/DDBJ databases">
        <authorList>
            <person name="Grassa J C."/>
        </authorList>
    </citation>
    <scope>NUCLEOTIDE SEQUENCE [LARGE SCALE GENOMIC DNA]</scope>
</reference>
<dbReference type="SUPFAM" id="SSF56672">
    <property type="entry name" value="DNA/RNA polymerases"/>
    <property type="match status" value="1"/>
</dbReference>
<dbReference type="EnsemblPlants" id="evm.model.07.1424">
    <property type="protein sequence ID" value="cds.evm.model.07.1424"/>
    <property type="gene ID" value="evm.TU.07.1424"/>
</dbReference>
<organism evidence="2 3">
    <name type="scientific">Cannabis sativa</name>
    <name type="common">Hemp</name>
    <name type="synonym">Marijuana</name>
    <dbReference type="NCBI Taxonomy" id="3483"/>
    <lineage>
        <taxon>Eukaryota</taxon>
        <taxon>Viridiplantae</taxon>
        <taxon>Streptophyta</taxon>
        <taxon>Embryophyta</taxon>
        <taxon>Tracheophyta</taxon>
        <taxon>Spermatophyta</taxon>
        <taxon>Magnoliopsida</taxon>
        <taxon>eudicotyledons</taxon>
        <taxon>Gunneridae</taxon>
        <taxon>Pentapetalae</taxon>
        <taxon>rosids</taxon>
        <taxon>fabids</taxon>
        <taxon>Rosales</taxon>
        <taxon>Cannabaceae</taxon>
        <taxon>Cannabis</taxon>
    </lineage>
</organism>
<dbReference type="InterPro" id="IPR000477">
    <property type="entry name" value="RT_dom"/>
</dbReference>
<dbReference type="Proteomes" id="UP000596661">
    <property type="component" value="Chromosome 7"/>
</dbReference>
<evidence type="ECO:0000313" key="3">
    <source>
        <dbReference type="Proteomes" id="UP000596661"/>
    </source>
</evidence>
<proteinExistence type="predicted"/>
<dbReference type="PANTHER" id="PTHR33116">
    <property type="entry name" value="REVERSE TRANSCRIPTASE ZINC-BINDING DOMAIN-CONTAINING PROTEIN-RELATED-RELATED"/>
    <property type="match status" value="1"/>
</dbReference>
<name>A0A803Q2L3_CANSA</name>
<dbReference type="PROSITE" id="PS50878">
    <property type="entry name" value="RT_POL"/>
    <property type="match status" value="1"/>
</dbReference>
<sequence length="416" mass="48455">MVMEVHSFKKIWDLVGRDIVEVVLSFLNSGKIFKEINTTTITLIAKTACPKSVVDFRPISCCNVMYKIATKVICNRLRGILPDLIVENQGGFAHGRFIAHNVLVCQDLVRLYGRKNCKPSYMIKIDLRKAYDTIEWDILEEMMRALGFPGKFINLIMECISTPKFSLLLNDAMCGFFNAKRGLRQGVPMSPLLFVLGMEYLFRIFTKVGEWSGFKFYDRCAPLKLNHMCFADDLVTLINFVLLAIHTYWAQIYVLPKKLLIDNEATCRSFLWKGTQEGAGPGLVAWDYVCGLRSARGLGFRNIHQWNIATLGRYVWDIASKKDCLFVKWIHMVYLKDQDWWSYVVPLDCSWAWKKIVAVENKFQQKGDMKSFVMQRYKVKQGYQVLFSEYAKLPWCNLVWDRFIIPKHRFILWLVF</sequence>
<evidence type="ECO:0000259" key="1">
    <source>
        <dbReference type="PROSITE" id="PS50878"/>
    </source>
</evidence>
<protein>
    <recommendedName>
        <fullName evidence="1">Reverse transcriptase domain-containing protein</fullName>
    </recommendedName>
</protein>
<dbReference type="AlphaFoldDB" id="A0A803Q2L3"/>
<keyword evidence="3" id="KW-1185">Reference proteome</keyword>
<dbReference type="CDD" id="cd01650">
    <property type="entry name" value="RT_nLTR_like"/>
    <property type="match status" value="1"/>
</dbReference>